<evidence type="ECO:0000313" key="3">
    <source>
        <dbReference type="Proteomes" id="UP000824150"/>
    </source>
</evidence>
<feature type="region of interest" description="Disordered" evidence="1">
    <location>
        <begin position="71"/>
        <end position="90"/>
    </location>
</feature>
<dbReference type="EMBL" id="JAHLFG010000027">
    <property type="protein sequence ID" value="MBU3826317.1"/>
    <property type="molecule type" value="Genomic_DNA"/>
</dbReference>
<sequence>MITQEQVDKFIEEATAQIKEIDAEFEKTKRFIADNQGNFTRSPEIEAKAQELLAQAKQKAELAGRERAFDQKDAVQVSAPHARRTRGLAI</sequence>
<dbReference type="Proteomes" id="UP000824150">
    <property type="component" value="Unassembled WGS sequence"/>
</dbReference>
<reference evidence="2" key="1">
    <citation type="journal article" date="2021" name="PeerJ">
        <title>Extensive microbial diversity within the chicken gut microbiome revealed by metagenomics and culture.</title>
        <authorList>
            <person name="Gilroy R."/>
            <person name="Ravi A."/>
            <person name="Getino M."/>
            <person name="Pursley I."/>
            <person name="Horton D.L."/>
            <person name="Alikhan N.F."/>
            <person name="Baker D."/>
            <person name="Gharbi K."/>
            <person name="Hall N."/>
            <person name="Watson M."/>
            <person name="Adriaenssens E.M."/>
            <person name="Foster-Nyarko E."/>
            <person name="Jarju S."/>
            <person name="Secka A."/>
            <person name="Antonio M."/>
            <person name="Oren A."/>
            <person name="Chaudhuri R.R."/>
            <person name="La Ragione R."/>
            <person name="Hildebrand F."/>
            <person name="Pallen M.J."/>
        </authorList>
    </citation>
    <scope>NUCLEOTIDE SEQUENCE</scope>
    <source>
        <strain evidence="2">687</strain>
    </source>
</reference>
<accession>A0A9E2KNT2</accession>
<evidence type="ECO:0000313" key="2">
    <source>
        <dbReference type="EMBL" id="MBU3826317.1"/>
    </source>
</evidence>
<organism evidence="2 3">
    <name type="scientific">Candidatus Anaerobiospirillum merdipullorum</name>
    <dbReference type="NCBI Taxonomy" id="2838450"/>
    <lineage>
        <taxon>Bacteria</taxon>
        <taxon>Pseudomonadati</taxon>
        <taxon>Pseudomonadota</taxon>
        <taxon>Gammaproteobacteria</taxon>
        <taxon>Aeromonadales</taxon>
        <taxon>Succinivibrionaceae</taxon>
        <taxon>Anaerobiospirillum</taxon>
    </lineage>
</organism>
<evidence type="ECO:0000256" key="1">
    <source>
        <dbReference type="SAM" id="MobiDB-lite"/>
    </source>
</evidence>
<name>A0A9E2KNT2_9GAMM</name>
<reference evidence="2" key="2">
    <citation type="submission" date="2021-04" db="EMBL/GenBank/DDBJ databases">
        <authorList>
            <person name="Gilroy R."/>
        </authorList>
    </citation>
    <scope>NUCLEOTIDE SEQUENCE</scope>
    <source>
        <strain evidence="2">687</strain>
    </source>
</reference>
<protein>
    <submittedName>
        <fullName evidence="2">Uncharacterized protein</fullName>
    </submittedName>
</protein>
<feature type="compositionally biased region" description="Basic residues" evidence="1">
    <location>
        <begin position="81"/>
        <end position="90"/>
    </location>
</feature>
<comment type="caution">
    <text evidence="2">The sequence shown here is derived from an EMBL/GenBank/DDBJ whole genome shotgun (WGS) entry which is preliminary data.</text>
</comment>
<proteinExistence type="predicted"/>
<dbReference type="AlphaFoldDB" id="A0A9E2KNT2"/>
<gene>
    <name evidence="2" type="ORF">IAA31_02335</name>
</gene>